<name>A0A2H0KIN9_9BACT</name>
<reference evidence="1 2" key="1">
    <citation type="submission" date="2017-09" db="EMBL/GenBank/DDBJ databases">
        <title>Depth-based differentiation of microbial function through sediment-hosted aquifers and enrichment of novel symbionts in the deep terrestrial subsurface.</title>
        <authorList>
            <person name="Probst A.J."/>
            <person name="Ladd B."/>
            <person name="Jarett J.K."/>
            <person name="Geller-Mcgrath D.E."/>
            <person name="Sieber C.M."/>
            <person name="Emerson J.B."/>
            <person name="Anantharaman K."/>
            <person name="Thomas B.C."/>
            <person name="Malmstrom R."/>
            <person name="Stieglmeier M."/>
            <person name="Klingl A."/>
            <person name="Woyke T."/>
            <person name="Ryan C.M."/>
            <person name="Banfield J.F."/>
        </authorList>
    </citation>
    <scope>NUCLEOTIDE SEQUENCE [LARGE SCALE GENOMIC DNA]</scope>
    <source>
        <strain evidence="1">CG11_big_fil_rev_8_21_14_0_20_40_12</strain>
    </source>
</reference>
<dbReference type="InterPro" id="IPR029055">
    <property type="entry name" value="Ntn_hydrolases_N"/>
</dbReference>
<evidence type="ECO:0000313" key="2">
    <source>
        <dbReference type="Proteomes" id="UP000231371"/>
    </source>
</evidence>
<dbReference type="AlphaFoldDB" id="A0A2H0KIN9"/>
<comment type="caution">
    <text evidence="1">The sequence shown here is derived from an EMBL/GenBank/DDBJ whole genome shotgun (WGS) entry which is preliminary data.</text>
</comment>
<sequence>MCRFLLAKFENPTKPEELLKEFSSMAKKSKAYDGDWQGDGWGISWVDEKGLWQTRKSLLPVWEEGNTFESFPKTLILAAHARSASFPNQKGVIEYNQPFVDEPYVFVFNGLLKKVSLSSRIPGEIGSQKIWFLLRKLLKRLPPLEALKKVKNVLREGAVDLQALNIGLCDKKNLYLLNYYSQYPDYYRLYLLDHLGKKIICSEKLVGFDDFKPSPLIVLKL</sequence>
<protein>
    <recommendedName>
        <fullName evidence="3">Glutamine amidotransferase type-2 domain-containing protein</fullName>
    </recommendedName>
</protein>
<dbReference type="Proteomes" id="UP000231371">
    <property type="component" value="Unassembled WGS sequence"/>
</dbReference>
<evidence type="ECO:0008006" key="3">
    <source>
        <dbReference type="Google" id="ProtNLM"/>
    </source>
</evidence>
<dbReference type="SUPFAM" id="SSF56235">
    <property type="entry name" value="N-terminal nucleophile aminohydrolases (Ntn hydrolases)"/>
    <property type="match status" value="1"/>
</dbReference>
<dbReference type="EMBL" id="PCVI01000025">
    <property type="protein sequence ID" value="PIQ70244.1"/>
    <property type="molecule type" value="Genomic_DNA"/>
</dbReference>
<organism evidence="1 2">
    <name type="scientific">Candidatus Shapirobacteria bacterium CG11_big_fil_rev_8_21_14_0_20_40_12</name>
    <dbReference type="NCBI Taxonomy" id="1974889"/>
    <lineage>
        <taxon>Bacteria</taxon>
        <taxon>Candidatus Shapironibacteriota</taxon>
    </lineage>
</organism>
<dbReference type="Gene3D" id="3.60.20.10">
    <property type="entry name" value="Glutamine Phosphoribosylpyrophosphate, subunit 1, domain 1"/>
    <property type="match status" value="1"/>
</dbReference>
<evidence type="ECO:0000313" key="1">
    <source>
        <dbReference type="EMBL" id="PIQ70244.1"/>
    </source>
</evidence>
<accession>A0A2H0KIN9</accession>
<gene>
    <name evidence="1" type="ORF">COV89_01515</name>
</gene>
<proteinExistence type="predicted"/>